<gene>
    <name evidence="2" type="ORF">KTC_12490</name>
</gene>
<sequence>MQKHQQCDGHALAALQGILCQISVDHTHPTTSFLLLDADTYFSYRDSDRQQAQDSRISLDYRDQWGDR</sequence>
<accession>A0A455SGK6</accession>
<evidence type="ECO:0000313" key="2">
    <source>
        <dbReference type="EMBL" id="BBH86498.1"/>
    </source>
</evidence>
<feature type="region of interest" description="Disordered" evidence="1">
    <location>
        <begin position="46"/>
        <end position="68"/>
    </location>
</feature>
<evidence type="ECO:0000256" key="1">
    <source>
        <dbReference type="SAM" id="MobiDB-lite"/>
    </source>
</evidence>
<organism evidence="2">
    <name type="scientific">Thermosporothrix sp. COM3</name>
    <dbReference type="NCBI Taxonomy" id="2490863"/>
    <lineage>
        <taxon>Bacteria</taxon>
        <taxon>Bacillati</taxon>
        <taxon>Chloroflexota</taxon>
        <taxon>Ktedonobacteria</taxon>
        <taxon>Ktedonobacterales</taxon>
        <taxon>Thermosporotrichaceae</taxon>
        <taxon>Thermosporothrix</taxon>
    </lineage>
</organism>
<dbReference type="EMBL" id="AP019376">
    <property type="protein sequence ID" value="BBH86498.1"/>
    <property type="molecule type" value="Genomic_DNA"/>
</dbReference>
<name>A0A455SGK6_9CHLR</name>
<reference evidence="2" key="1">
    <citation type="submission" date="2018-12" db="EMBL/GenBank/DDBJ databases">
        <title>Novel natural products biosynthetic potential of the class Ktedonobacteria.</title>
        <authorList>
            <person name="Zheng Y."/>
            <person name="Saitou A."/>
            <person name="Wang C.M."/>
            <person name="Toyoda A."/>
            <person name="Minakuchi Y."/>
            <person name="Sekiguchi Y."/>
            <person name="Ueda K."/>
            <person name="Takano H."/>
            <person name="Sakai Y."/>
            <person name="Yokota A."/>
            <person name="Yabe S."/>
        </authorList>
    </citation>
    <scope>NUCLEOTIDE SEQUENCE</scope>
    <source>
        <strain evidence="2">COM3</strain>
    </source>
</reference>
<dbReference type="AlphaFoldDB" id="A0A455SGK6"/>
<proteinExistence type="predicted"/>
<protein>
    <submittedName>
        <fullName evidence="2">Uncharacterized protein</fullName>
    </submittedName>
</protein>